<feature type="compositionally biased region" description="Low complexity" evidence="3">
    <location>
        <begin position="25"/>
        <end position="34"/>
    </location>
</feature>
<reference evidence="5" key="1">
    <citation type="journal article" date="2022" name="bioRxiv">
        <title>Genomics of Preaxostyla Flagellates Illuminates Evolutionary Transitions and the Path Towards Mitochondrial Loss.</title>
        <authorList>
            <person name="Novak L.V.F."/>
            <person name="Treitli S.C."/>
            <person name="Pyrih J."/>
            <person name="Halakuc P."/>
            <person name="Pipaliya S.V."/>
            <person name="Vacek V."/>
            <person name="Brzon O."/>
            <person name="Soukal P."/>
            <person name="Eme L."/>
            <person name="Dacks J.B."/>
            <person name="Karnkowska A."/>
            <person name="Elias M."/>
            <person name="Hampl V."/>
        </authorList>
    </citation>
    <scope>NUCLEOTIDE SEQUENCE</scope>
    <source>
        <strain evidence="5">RCP-MX</strain>
    </source>
</reference>
<dbReference type="PROSITE" id="PS51329">
    <property type="entry name" value="C_CAP_COFACTOR_C"/>
    <property type="match status" value="1"/>
</dbReference>
<keyword evidence="2" id="KW-0547">Nucleotide-binding</keyword>
<dbReference type="Pfam" id="PF07986">
    <property type="entry name" value="TBCC"/>
    <property type="match status" value="1"/>
</dbReference>
<evidence type="ECO:0000313" key="6">
    <source>
        <dbReference type="Proteomes" id="UP001141327"/>
    </source>
</evidence>
<proteinExistence type="inferred from homology"/>
<evidence type="ECO:0000256" key="1">
    <source>
        <dbReference type="ARBA" id="ARBA00008848"/>
    </source>
</evidence>
<protein>
    <recommendedName>
        <fullName evidence="4">C-CAP/cofactor C-like domain-containing protein</fullName>
    </recommendedName>
</protein>
<sequence length="346" mass="37107">MGCSQSKPRPSPAEQRAVLGGSAPGAGSTASTGAPRKKYSWEVNRPDPSNFEAKNQVGQTVIKLPGSINGQRFNIADCRDCNIYLFDRMDTVFCDGCTNCTIFLGPTSGSVFVRDSANCRIIVACQQLRTRNVTDCEFRLYCMTKPSIEASDRITFRCIDVTYPQFIDQMAGAGLQPFDNTWWDTFDFTPAPGHATCLPPAEAPLVDLAQLPAEAPKSGGQAIPVSWGPCPPPADEHILVLALAGASGEHGFAVAEQLARQGVAVLKTRYLKQPAPAALRQLLGRRQGVPSGMLSDKDLVAFDACCPRACATLQELARSTPALLDVVYTSPSLDAGAEELHVIFDA</sequence>
<dbReference type="PANTHER" id="PTHR15440:SF0">
    <property type="entry name" value="PROTEIN XRP2"/>
    <property type="match status" value="1"/>
</dbReference>
<dbReference type="SMART" id="SM00673">
    <property type="entry name" value="CARP"/>
    <property type="match status" value="2"/>
</dbReference>
<dbReference type="SUPFAM" id="SSF69340">
    <property type="entry name" value="C-terminal domain of adenylylcyclase associated protein"/>
    <property type="match status" value="1"/>
</dbReference>
<comment type="caution">
    <text evidence="5">The sequence shown here is derived from an EMBL/GenBank/DDBJ whole genome shotgun (WGS) entry which is preliminary data.</text>
</comment>
<evidence type="ECO:0000256" key="3">
    <source>
        <dbReference type="SAM" id="MobiDB-lite"/>
    </source>
</evidence>
<dbReference type="InterPro" id="IPR017901">
    <property type="entry name" value="C-CAP_CF_C-like"/>
</dbReference>
<keyword evidence="6" id="KW-1185">Reference proteome</keyword>
<evidence type="ECO:0000256" key="2">
    <source>
        <dbReference type="ARBA" id="ARBA00022741"/>
    </source>
</evidence>
<dbReference type="PANTHER" id="PTHR15440">
    <property type="entry name" value="XRP2 PROTEIN"/>
    <property type="match status" value="1"/>
</dbReference>
<evidence type="ECO:0000313" key="5">
    <source>
        <dbReference type="EMBL" id="KAJ4462648.1"/>
    </source>
</evidence>
<dbReference type="EMBL" id="JAPMOS010000002">
    <property type="protein sequence ID" value="KAJ4462648.1"/>
    <property type="molecule type" value="Genomic_DNA"/>
</dbReference>
<name>A0ABQ8UW38_9EUKA</name>
<dbReference type="Gene3D" id="2.160.20.70">
    <property type="match status" value="1"/>
</dbReference>
<gene>
    <name evidence="5" type="ORF">PAPYR_646</name>
</gene>
<evidence type="ECO:0000259" key="4">
    <source>
        <dbReference type="PROSITE" id="PS51329"/>
    </source>
</evidence>
<dbReference type="InterPro" id="IPR039093">
    <property type="entry name" value="XRP2"/>
</dbReference>
<feature type="domain" description="C-CAP/cofactor C-like" evidence="4">
    <location>
        <begin position="35"/>
        <end position="190"/>
    </location>
</feature>
<comment type="similarity">
    <text evidence="1">Belongs to the TBCC family.</text>
</comment>
<dbReference type="Proteomes" id="UP001141327">
    <property type="component" value="Unassembled WGS sequence"/>
</dbReference>
<dbReference type="InterPro" id="IPR016098">
    <property type="entry name" value="CAP/MinC_C"/>
</dbReference>
<organism evidence="5 6">
    <name type="scientific">Paratrimastix pyriformis</name>
    <dbReference type="NCBI Taxonomy" id="342808"/>
    <lineage>
        <taxon>Eukaryota</taxon>
        <taxon>Metamonada</taxon>
        <taxon>Preaxostyla</taxon>
        <taxon>Paratrimastigidae</taxon>
        <taxon>Paratrimastix</taxon>
    </lineage>
</organism>
<dbReference type="InterPro" id="IPR006599">
    <property type="entry name" value="CARP_motif"/>
</dbReference>
<feature type="region of interest" description="Disordered" evidence="3">
    <location>
        <begin position="1"/>
        <end position="47"/>
    </location>
</feature>
<dbReference type="InterPro" id="IPR036223">
    <property type="entry name" value="CAP_C_sf"/>
</dbReference>
<accession>A0ABQ8UW38</accession>
<dbReference type="InterPro" id="IPR012945">
    <property type="entry name" value="Tubulin-bd_cofactor_C_dom"/>
</dbReference>